<gene>
    <name evidence="8" type="ORF">D4739_03465</name>
</gene>
<dbReference type="Proteomes" id="UP000276542">
    <property type="component" value="Unassembled WGS sequence"/>
</dbReference>
<evidence type="ECO:0000256" key="2">
    <source>
        <dbReference type="ARBA" id="ARBA00022475"/>
    </source>
</evidence>
<proteinExistence type="predicted"/>
<organism evidence="8 9">
    <name type="scientific">Nocardioides cavernaquae</name>
    <dbReference type="NCBI Taxonomy" id="2321396"/>
    <lineage>
        <taxon>Bacteria</taxon>
        <taxon>Bacillati</taxon>
        <taxon>Actinomycetota</taxon>
        <taxon>Actinomycetes</taxon>
        <taxon>Propionibacteriales</taxon>
        <taxon>Nocardioidaceae</taxon>
        <taxon>Nocardioides</taxon>
    </lineage>
</organism>
<evidence type="ECO:0000256" key="1">
    <source>
        <dbReference type="ARBA" id="ARBA00004193"/>
    </source>
</evidence>
<evidence type="ECO:0000256" key="3">
    <source>
        <dbReference type="ARBA" id="ARBA00022729"/>
    </source>
</evidence>
<dbReference type="Gene3D" id="3.30.2030.20">
    <property type="match status" value="1"/>
</dbReference>
<keyword evidence="4" id="KW-0472">Membrane</keyword>
<evidence type="ECO:0000256" key="5">
    <source>
        <dbReference type="ARBA" id="ARBA00023139"/>
    </source>
</evidence>
<dbReference type="AlphaFoldDB" id="A0A3A5HBL4"/>
<dbReference type="EMBL" id="QYRP01000002">
    <property type="protein sequence ID" value="RJS45367.1"/>
    <property type="molecule type" value="Genomic_DNA"/>
</dbReference>
<feature type="chain" id="PRO_5039146043" description="LppA-like lipoprotein" evidence="7">
    <location>
        <begin position="26"/>
        <end position="169"/>
    </location>
</feature>
<sequence>MEQGDRRMMRSRALALLLGATLALTGCTSDKDKAGEPMDSTLTIDQAVDHYNAFSDAVIDRLGAEFGTRPWETAADSGGRAYCGEGDSGLEAVLPRRRFEGTYPIEQRDAVRDLVIAVGKENGFRDPELVVERPDYLKIVAEDEVGARYTFAMSVNTILSTSTGCHAAG</sequence>
<evidence type="ECO:0000313" key="9">
    <source>
        <dbReference type="Proteomes" id="UP000276542"/>
    </source>
</evidence>
<evidence type="ECO:0000313" key="8">
    <source>
        <dbReference type="EMBL" id="RJS45367.1"/>
    </source>
</evidence>
<reference evidence="9" key="1">
    <citation type="submission" date="2018-09" db="EMBL/GenBank/DDBJ databases">
        <authorList>
            <person name="Zhu H."/>
        </authorList>
    </citation>
    <scope>NUCLEOTIDE SEQUENCE [LARGE SCALE GENOMIC DNA]</scope>
    <source>
        <strain evidence="9">K1W22B-1</strain>
    </source>
</reference>
<comment type="subcellular location">
    <subcellularLocation>
        <location evidence="1">Cell membrane</location>
        <topology evidence="1">Lipid-anchor</topology>
    </subcellularLocation>
</comment>
<protein>
    <recommendedName>
        <fullName evidence="10">LppA-like lipoprotein</fullName>
    </recommendedName>
</protein>
<dbReference type="RefSeq" id="WP_120059267.1">
    <property type="nucleotide sequence ID" value="NZ_QYRP01000002.1"/>
</dbReference>
<accession>A0A3A5HBL4</accession>
<keyword evidence="6" id="KW-0449">Lipoprotein</keyword>
<evidence type="ECO:0000256" key="7">
    <source>
        <dbReference type="SAM" id="SignalP"/>
    </source>
</evidence>
<keyword evidence="9" id="KW-1185">Reference proteome</keyword>
<keyword evidence="5" id="KW-0564">Palmitate</keyword>
<evidence type="ECO:0000256" key="6">
    <source>
        <dbReference type="ARBA" id="ARBA00023288"/>
    </source>
</evidence>
<comment type="caution">
    <text evidence="8">The sequence shown here is derived from an EMBL/GenBank/DDBJ whole genome shotgun (WGS) entry which is preliminary data.</text>
</comment>
<evidence type="ECO:0008006" key="10">
    <source>
        <dbReference type="Google" id="ProtNLM"/>
    </source>
</evidence>
<feature type="signal peptide" evidence="7">
    <location>
        <begin position="1"/>
        <end position="25"/>
    </location>
</feature>
<dbReference type="GO" id="GO:0005886">
    <property type="term" value="C:plasma membrane"/>
    <property type="evidence" value="ECO:0007669"/>
    <property type="project" value="UniProtKB-SubCell"/>
</dbReference>
<dbReference type="PROSITE" id="PS51257">
    <property type="entry name" value="PROKAR_LIPOPROTEIN"/>
    <property type="match status" value="1"/>
</dbReference>
<name>A0A3A5HBL4_9ACTN</name>
<evidence type="ECO:0000256" key="4">
    <source>
        <dbReference type="ARBA" id="ARBA00023136"/>
    </source>
</evidence>
<dbReference type="OrthoDB" id="3692710at2"/>
<dbReference type="InterPro" id="IPR032018">
    <property type="entry name" value="LppA/LppB/LprP"/>
</dbReference>
<keyword evidence="3 7" id="KW-0732">Signal</keyword>
<dbReference type="Pfam" id="PF16708">
    <property type="entry name" value="LppA"/>
    <property type="match status" value="1"/>
</dbReference>
<keyword evidence="2" id="KW-1003">Cell membrane</keyword>